<dbReference type="Pfam" id="PF08284">
    <property type="entry name" value="RVP_2"/>
    <property type="match status" value="1"/>
</dbReference>
<dbReference type="InterPro" id="IPR036397">
    <property type="entry name" value="RNaseH_sf"/>
</dbReference>
<evidence type="ECO:0000313" key="5">
    <source>
        <dbReference type="EMBL" id="KAH0738155.1"/>
    </source>
</evidence>
<dbReference type="Pfam" id="PF17919">
    <property type="entry name" value="RT_RNaseH_2"/>
    <property type="match status" value="1"/>
</dbReference>
<sequence>MKECPTNRQGNGNWGNRAQSSSATPPNRAAPRGVTSGTCGGSTVYLGVRLSFVTPYIAMNFDILPKQLLEPFSVSTPVGESILSERVYRDCTISFNHKDTMADLVELYMVDFDVILVIEWRSSSTTPKGRFILYLKARKLVSKGCIYHLVPVNDSSVETPFVPVVSEFQEVFPDNLPRVPPEIELDFGIDILRDTHHISIPPYRMAPVELKELKEQLKDLLDKCFIRPSVSPWSASISFVRKKDGSLRMCIDYRQLNKVTITNKYPLPRIYDLFDQLQGATYFSKLGLRSCYHQLRVRESDIPKTTFKIRYDHYEFLVMLFGLTNAPATFMDLMKRVFKPYLDMFVIVFIDDILIYSRNDEDHASHLRAVLQTLKDRELYAKFSKYEFWRESLAFLASLFLGFSSISSPLTKLTKKTTKFQWYETCEKSFQELKSRLTTAPVLTLPEGTKGFVEYCDASKAGLGCVLIICFEDMASLSLWCSCTCVNRSQEPSICIQSENLRQRRWLELLKDYDMSILYHQGKANVVADALSMLSMGSTTYVEEEKKELAKEVHRLARLGANVHKQKVMAFAQGGDGILRYQGRVCVPRVDELQERIMEEAHSSRYSIHPVKVEHHRPGAVAQNIEIPEWNWEMINMDFISGLSRSRRKHDSILVIVDQMTKSTHFLSIKTTHSAEDYARLYIQEIVKLHGVPVSIISDRGAQFTAQFWKSFQKSLGSKVNLSTAFHPQTDGQAEHFLITIVITLASRWLLMKLFMGEDTDLLLDGLNRQKSYIDVKRRDLEFELDDWVNLKVSPMKGVMRFGKKGKLSPRYIGSYMISKRIGNVAYEVELPQELAAVHTVFHISLLKKCISDHLLIIPTENIGIKDNLSYEEVPVQILDHQVRKLRTNQAASVKVLWRN</sequence>
<dbReference type="InterPro" id="IPR001584">
    <property type="entry name" value="Integrase_cat-core"/>
</dbReference>
<dbReference type="PANTHER" id="PTHR37984">
    <property type="entry name" value="PROTEIN CBG26694"/>
    <property type="match status" value="1"/>
</dbReference>
<keyword evidence="1" id="KW-0511">Multifunctional enzyme</keyword>
<dbReference type="InterPro" id="IPR012337">
    <property type="entry name" value="RNaseH-like_sf"/>
</dbReference>
<dbReference type="InterPro" id="IPR056924">
    <property type="entry name" value="SH3_Tf2-1"/>
</dbReference>
<accession>A0ABQ7TXP6</accession>
<evidence type="ECO:0000313" key="6">
    <source>
        <dbReference type="Proteomes" id="UP000826656"/>
    </source>
</evidence>
<name>A0ABQ7TXP6_SOLTU</name>
<dbReference type="InterPro" id="IPR000477">
    <property type="entry name" value="RT_dom"/>
</dbReference>
<evidence type="ECO:0000259" key="3">
    <source>
        <dbReference type="PROSITE" id="PS50878"/>
    </source>
</evidence>
<feature type="region of interest" description="Disordered" evidence="2">
    <location>
        <begin position="1"/>
        <end position="35"/>
    </location>
</feature>
<evidence type="ECO:0000259" key="4">
    <source>
        <dbReference type="PROSITE" id="PS50994"/>
    </source>
</evidence>
<dbReference type="PROSITE" id="PS50994">
    <property type="entry name" value="INTEGRASE"/>
    <property type="match status" value="1"/>
</dbReference>
<feature type="domain" description="Reverse transcriptase" evidence="3">
    <location>
        <begin position="221"/>
        <end position="400"/>
    </location>
</feature>
<gene>
    <name evidence="5" type="ORF">KY290_036860</name>
</gene>
<dbReference type="SUPFAM" id="SSF53098">
    <property type="entry name" value="Ribonuclease H-like"/>
    <property type="match status" value="1"/>
</dbReference>
<dbReference type="Gene3D" id="3.30.420.10">
    <property type="entry name" value="Ribonuclease H-like superfamily/Ribonuclease H"/>
    <property type="match status" value="1"/>
</dbReference>
<dbReference type="Pfam" id="PF00078">
    <property type="entry name" value="RVT_1"/>
    <property type="match status" value="1"/>
</dbReference>
<dbReference type="PANTHER" id="PTHR37984:SF5">
    <property type="entry name" value="PROTEIN NYNRIN-LIKE"/>
    <property type="match status" value="1"/>
</dbReference>
<reference evidence="5 6" key="1">
    <citation type="journal article" date="2021" name="bioRxiv">
        <title>Chromosome-scale and haplotype-resolved genome assembly of a tetraploid potato cultivar.</title>
        <authorList>
            <person name="Sun H."/>
            <person name="Jiao W.-B."/>
            <person name="Krause K."/>
            <person name="Campoy J.A."/>
            <person name="Goel M."/>
            <person name="Folz-Donahue K."/>
            <person name="Kukat C."/>
            <person name="Huettel B."/>
            <person name="Schneeberger K."/>
        </authorList>
    </citation>
    <scope>NUCLEOTIDE SEQUENCE [LARGE SCALE GENOMIC DNA]</scope>
    <source>
        <strain evidence="5">SolTubOtavaFocal</strain>
        <tissue evidence="5">Leaves</tissue>
    </source>
</reference>
<dbReference type="CDD" id="cd00303">
    <property type="entry name" value="retropepsin_like"/>
    <property type="match status" value="1"/>
</dbReference>
<dbReference type="InterPro" id="IPR043502">
    <property type="entry name" value="DNA/RNA_pol_sf"/>
</dbReference>
<feature type="domain" description="Integrase catalytic" evidence="4">
    <location>
        <begin position="624"/>
        <end position="788"/>
    </location>
</feature>
<protein>
    <submittedName>
        <fullName evidence="5">Uncharacterized protein</fullName>
    </submittedName>
</protein>
<evidence type="ECO:0000256" key="1">
    <source>
        <dbReference type="ARBA" id="ARBA00023268"/>
    </source>
</evidence>
<proteinExistence type="predicted"/>
<comment type="caution">
    <text evidence="5">The sequence shown here is derived from an EMBL/GenBank/DDBJ whole genome shotgun (WGS) entry which is preliminary data.</text>
</comment>
<dbReference type="Gene3D" id="3.10.10.10">
    <property type="entry name" value="HIV Type 1 Reverse Transcriptase, subunit A, domain 1"/>
    <property type="match status" value="1"/>
</dbReference>
<dbReference type="Proteomes" id="UP000826656">
    <property type="component" value="Unassembled WGS sequence"/>
</dbReference>
<dbReference type="InterPro" id="IPR041577">
    <property type="entry name" value="RT_RNaseH_2"/>
</dbReference>
<dbReference type="InterPro" id="IPR050951">
    <property type="entry name" value="Retrovirus_Pol_polyprotein"/>
</dbReference>
<keyword evidence="6" id="KW-1185">Reference proteome</keyword>
<dbReference type="CDD" id="cd01647">
    <property type="entry name" value="RT_LTR"/>
    <property type="match status" value="1"/>
</dbReference>
<dbReference type="SUPFAM" id="SSF56672">
    <property type="entry name" value="DNA/RNA polymerases"/>
    <property type="match status" value="1"/>
</dbReference>
<dbReference type="PROSITE" id="PS50878">
    <property type="entry name" value="RT_POL"/>
    <property type="match status" value="1"/>
</dbReference>
<organism evidence="5 6">
    <name type="scientific">Solanum tuberosum</name>
    <name type="common">Potato</name>
    <dbReference type="NCBI Taxonomy" id="4113"/>
    <lineage>
        <taxon>Eukaryota</taxon>
        <taxon>Viridiplantae</taxon>
        <taxon>Streptophyta</taxon>
        <taxon>Embryophyta</taxon>
        <taxon>Tracheophyta</taxon>
        <taxon>Spermatophyta</taxon>
        <taxon>Magnoliopsida</taxon>
        <taxon>eudicotyledons</taxon>
        <taxon>Gunneridae</taxon>
        <taxon>Pentapetalae</taxon>
        <taxon>asterids</taxon>
        <taxon>lamiids</taxon>
        <taxon>Solanales</taxon>
        <taxon>Solanaceae</taxon>
        <taxon>Solanoideae</taxon>
        <taxon>Solaneae</taxon>
        <taxon>Solanum</taxon>
    </lineage>
</organism>
<feature type="compositionally biased region" description="Polar residues" evidence="2">
    <location>
        <begin position="1"/>
        <end position="25"/>
    </location>
</feature>
<dbReference type="Gene3D" id="3.30.70.270">
    <property type="match status" value="1"/>
</dbReference>
<dbReference type="Pfam" id="PF24626">
    <property type="entry name" value="SH3_Tf2-1"/>
    <property type="match status" value="1"/>
</dbReference>
<dbReference type="EMBL" id="JAIVGD010000028">
    <property type="protein sequence ID" value="KAH0738155.1"/>
    <property type="molecule type" value="Genomic_DNA"/>
</dbReference>
<dbReference type="InterPro" id="IPR043128">
    <property type="entry name" value="Rev_trsase/Diguanyl_cyclase"/>
</dbReference>
<evidence type="ECO:0000256" key="2">
    <source>
        <dbReference type="SAM" id="MobiDB-lite"/>
    </source>
</evidence>